<evidence type="ECO:0000256" key="1">
    <source>
        <dbReference type="SAM" id="Phobius"/>
    </source>
</evidence>
<accession>A0A8J7LQ25</accession>
<proteinExistence type="predicted"/>
<keyword evidence="3" id="KW-1185">Reference proteome</keyword>
<organism evidence="2 3">
    <name type="scientific">Halocynthiibacter styelae</name>
    <dbReference type="NCBI Taxonomy" id="2761955"/>
    <lineage>
        <taxon>Bacteria</taxon>
        <taxon>Pseudomonadati</taxon>
        <taxon>Pseudomonadota</taxon>
        <taxon>Alphaproteobacteria</taxon>
        <taxon>Rhodobacterales</taxon>
        <taxon>Paracoccaceae</taxon>
        <taxon>Halocynthiibacter</taxon>
    </lineage>
</organism>
<keyword evidence="1" id="KW-0812">Transmembrane</keyword>
<feature type="transmembrane region" description="Helical" evidence="1">
    <location>
        <begin position="208"/>
        <end position="231"/>
    </location>
</feature>
<feature type="transmembrane region" description="Helical" evidence="1">
    <location>
        <begin position="25"/>
        <end position="42"/>
    </location>
</feature>
<sequence>MFATAVENFIFRGFNPFGQASRSEYWIAFPLIWVIMLFLLRLDMGLVIDQLANREKPSLTPLSYSVFTVFVLTLIPRVTLTMRRLQDAGYSPKWAFAPYTLFPLFIGFCVIAAIAAFTKLTATISDADDPAVMTAAIVAMSLMASKEMAWEVFFALGTLLQQGNLFDLVLDGIAMLSLPEIPQATAFTPIAEPGVAAQFATQTAQARLMIFAGYCLIPLLTCSLWLAGVLSPSKMSESSFRMAPQADPATGQEKKGHNPYAAYALLAGEKKERTATDVARDKAEVRALYKRRVLGQKEPE</sequence>
<dbReference type="Proteomes" id="UP000640583">
    <property type="component" value="Unassembled WGS sequence"/>
</dbReference>
<dbReference type="EMBL" id="JADCKQ010000005">
    <property type="protein sequence ID" value="MBI1493697.1"/>
    <property type="molecule type" value="Genomic_DNA"/>
</dbReference>
<protein>
    <submittedName>
        <fullName evidence="2">DUF805 domain-containing protein</fullName>
    </submittedName>
</protein>
<feature type="transmembrane region" description="Helical" evidence="1">
    <location>
        <begin position="62"/>
        <end position="82"/>
    </location>
</feature>
<comment type="caution">
    <text evidence="2">The sequence shown here is derived from an EMBL/GenBank/DDBJ whole genome shotgun (WGS) entry which is preliminary data.</text>
</comment>
<keyword evidence="1" id="KW-1133">Transmembrane helix</keyword>
<evidence type="ECO:0000313" key="2">
    <source>
        <dbReference type="EMBL" id="MBI1493697.1"/>
    </source>
</evidence>
<dbReference type="GO" id="GO:0016020">
    <property type="term" value="C:membrane"/>
    <property type="evidence" value="ECO:0007669"/>
    <property type="project" value="InterPro"/>
</dbReference>
<feature type="transmembrane region" description="Helical" evidence="1">
    <location>
        <begin position="94"/>
        <end position="117"/>
    </location>
</feature>
<name>A0A8J7LQ25_9RHOB</name>
<evidence type="ECO:0000313" key="3">
    <source>
        <dbReference type="Proteomes" id="UP000640583"/>
    </source>
</evidence>
<dbReference type="InterPro" id="IPR008523">
    <property type="entry name" value="DUF805"/>
</dbReference>
<gene>
    <name evidence="2" type="ORF">H1D41_08640</name>
</gene>
<keyword evidence="1" id="KW-0472">Membrane</keyword>
<dbReference type="Pfam" id="PF05656">
    <property type="entry name" value="DUF805"/>
    <property type="match status" value="1"/>
</dbReference>
<dbReference type="AlphaFoldDB" id="A0A8J7LQ25"/>
<reference evidence="2" key="1">
    <citation type="submission" date="2020-10" db="EMBL/GenBank/DDBJ databases">
        <title>Paenihalocynthiibacter styelae gen. nov., sp. nov., isolated from stalked sea squirt Styela clava.</title>
        <authorList>
            <person name="Kim Y.-O."/>
            <person name="Yoon J.-H."/>
        </authorList>
    </citation>
    <scope>NUCLEOTIDE SEQUENCE</scope>
    <source>
        <strain evidence="2">MYP1-1</strain>
    </source>
</reference>
<dbReference type="RefSeq" id="WP_228848520.1">
    <property type="nucleotide sequence ID" value="NZ_JADCKQ010000005.1"/>
</dbReference>